<sequence>MRNFQGCNMMEQLPVEVIGKILSHLSSARDVVIASATCRT</sequence>
<name>A0A392TDV8_9FABA</name>
<proteinExistence type="predicted"/>
<organism evidence="2 3">
    <name type="scientific">Trifolium medium</name>
    <dbReference type="NCBI Taxonomy" id="97028"/>
    <lineage>
        <taxon>Eukaryota</taxon>
        <taxon>Viridiplantae</taxon>
        <taxon>Streptophyta</taxon>
        <taxon>Embryophyta</taxon>
        <taxon>Tracheophyta</taxon>
        <taxon>Spermatophyta</taxon>
        <taxon>Magnoliopsida</taxon>
        <taxon>eudicotyledons</taxon>
        <taxon>Gunneridae</taxon>
        <taxon>Pentapetalae</taxon>
        <taxon>rosids</taxon>
        <taxon>fabids</taxon>
        <taxon>Fabales</taxon>
        <taxon>Fabaceae</taxon>
        <taxon>Papilionoideae</taxon>
        <taxon>50 kb inversion clade</taxon>
        <taxon>NPAAA clade</taxon>
        <taxon>Hologalegina</taxon>
        <taxon>IRL clade</taxon>
        <taxon>Trifolieae</taxon>
        <taxon>Trifolium</taxon>
    </lineage>
</organism>
<feature type="non-terminal residue" evidence="2">
    <location>
        <position position="40"/>
    </location>
</feature>
<dbReference type="Pfam" id="PF12937">
    <property type="entry name" value="F-box-like"/>
    <property type="match status" value="1"/>
</dbReference>
<feature type="domain" description="F-box" evidence="1">
    <location>
        <begin position="11"/>
        <end position="39"/>
    </location>
</feature>
<reference evidence="2 3" key="1">
    <citation type="journal article" date="2018" name="Front. Plant Sci.">
        <title>Red Clover (Trifolium pratense) and Zigzag Clover (T. medium) - A Picture of Genomic Similarities and Differences.</title>
        <authorList>
            <person name="Dluhosova J."/>
            <person name="Istvanek J."/>
            <person name="Nedelnik J."/>
            <person name="Repkova J."/>
        </authorList>
    </citation>
    <scope>NUCLEOTIDE SEQUENCE [LARGE SCALE GENOMIC DNA]</scope>
    <source>
        <strain evidence="3">cv. 10/8</strain>
        <tissue evidence="2">Leaf</tissue>
    </source>
</reference>
<dbReference type="SUPFAM" id="SSF81383">
    <property type="entry name" value="F-box domain"/>
    <property type="match status" value="1"/>
</dbReference>
<evidence type="ECO:0000313" key="3">
    <source>
        <dbReference type="Proteomes" id="UP000265520"/>
    </source>
</evidence>
<evidence type="ECO:0000313" key="2">
    <source>
        <dbReference type="EMBL" id="MCI58296.1"/>
    </source>
</evidence>
<dbReference type="Proteomes" id="UP000265520">
    <property type="component" value="Unassembled WGS sequence"/>
</dbReference>
<dbReference type="InterPro" id="IPR036047">
    <property type="entry name" value="F-box-like_dom_sf"/>
</dbReference>
<keyword evidence="3" id="KW-1185">Reference proteome</keyword>
<dbReference type="InterPro" id="IPR001810">
    <property type="entry name" value="F-box_dom"/>
</dbReference>
<evidence type="ECO:0000259" key="1">
    <source>
        <dbReference type="Pfam" id="PF12937"/>
    </source>
</evidence>
<dbReference type="AlphaFoldDB" id="A0A392TDV8"/>
<dbReference type="EMBL" id="LXQA010543831">
    <property type="protein sequence ID" value="MCI58296.1"/>
    <property type="molecule type" value="Genomic_DNA"/>
</dbReference>
<accession>A0A392TDV8</accession>
<comment type="caution">
    <text evidence="2">The sequence shown here is derived from an EMBL/GenBank/DDBJ whole genome shotgun (WGS) entry which is preliminary data.</text>
</comment>
<protein>
    <submittedName>
        <fullName evidence="2">F-box/LRR-repeat protein</fullName>
    </submittedName>
</protein>